<keyword evidence="4" id="KW-1185">Reference proteome</keyword>
<proteinExistence type="inferred from homology"/>
<dbReference type="Proteomes" id="UP000001021">
    <property type="component" value="Chromosome"/>
</dbReference>
<evidence type="ECO:0000313" key="3">
    <source>
        <dbReference type="EMBL" id="CAI26984.1"/>
    </source>
</evidence>
<comment type="subcellular location">
    <subcellularLocation>
        <location evidence="2">Cytoplasm</location>
    </subcellularLocation>
</comment>
<dbReference type="InterPro" id="IPR020053">
    <property type="entry name" value="Ribosome-bd_factorA_CS"/>
</dbReference>
<comment type="subunit">
    <text evidence="2">Monomer. Binds 30S ribosomal subunits, but not 50S ribosomal subunits or 70S ribosomes.</text>
</comment>
<keyword evidence="1 2" id="KW-0690">Ribosome biogenesis</keyword>
<keyword evidence="2" id="KW-0963">Cytoplasm</keyword>
<evidence type="ECO:0000256" key="2">
    <source>
        <dbReference type="HAMAP-Rule" id="MF_00003"/>
    </source>
</evidence>
<name>A0A0H3M678_EHRRW</name>
<dbReference type="GO" id="GO:0030490">
    <property type="term" value="P:maturation of SSU-rRNA"/>
    <property type="evidence" value="ECO:0007669"/>
    <property type="project" value="UniProtKB-UniRule"/>
</dbReference>
<dbReference type="RefSeq" id="WP_011155149.1">
    <property type="nucleotide sequence ID" value="NC_005295.2"/>
</dbReference>
<accession>A0A0H3M678</accession>
<dbReference type="AlphaFoldDB" id="A0A0H3M678"/>
<dbReference type="PANTHER" id="PTHR33515">
    <property type="entry name" value="RIBOSOME-BINDING FACTOR A, CHLOROPLASTIC-RELATED"/>
    <property type="match status" value="1"/>
</dbReference>
<protein>
    <recommendedName>
        <fullName evidence="2">Ribosome-binding factor A</fullName>
    </recommendedName>
</protein>
<evidence type="ECO:0000313" key="4">
    <source>
        <dbReference type="Proteomes" id="UP000001021"/>
    </source>
</evidence>
<sequence>MIYKSESFRNLKVASVLSRAISRVLIHDIYSIGCSIVNVSKVEVSKDVKNATVFVVISDDHPDKENLVKELNDVSFLIRKAIFSYVDLRYVPKLYFKIDYHFDNLVRVNQLLESK</sequence>
<dbReference type="InterPro" id="IPR015946">
    <property type="entry name" value="KH_dom-like_a/b"/>
</dbReference>
<dbReference type="EMBL" id="CR925678">
    <property type="protein sequence ID" value="CAI26984.1"/>
    <property type="molecule type" value="Genomic_DNA"/>
</dbReference>
<dbReference type="GeneID" id="33058377"/>
<dbReference type="HAMAP" id="MF_00003">
    <property type="entry name" value="RbfA"/>
    <property type="match status" value="1"/>
</dbReference>
<dbReference type="GO" id="GO:0005829">
    <property type="term" value="C:cytosol"/>
    <property type="evidence" value="ECO:0007669"/>
    <property type="project" value="TreeGrafter"/>
</dbReference>
<dbReference type="PROSITE" id="PS01319">
    <property type="entry name" value="RBFA"/>
    <property type="match status" value="1"/>
</dbReference>
<organism evidence="3 4">
    <name type="scientific">Ehrlichia ruminantium (strain Welgevonden)</name>
    <dbReference type="NCBI Taxonomy" id="254945"/>
    <lineage>
        <taxon>Bacteria</taxon>
        <taxon>Pseudomonadati</taxon>
        <taxon>Pseudomonadota</taxon>
        <taxon>Alphaproteobacteria</taxon>
        <taxon>Rickettsiales</taxon>
        <taxon>Anaplasmataceae</taxon>
        <taxon>Ehrlichia</taxon>
    </lineage>
</organism>
<dbReference type="KEGG" id="erw:ERWE_CDS_04900"/>
<gene>
    <name evidence="2 3" type="primary">rbfA</name>
    <name evidence="3" type="ordered locus">ERWE_CDS_04900</name>
</gene>
<dbReference type="SUPFAM" id="SSF89919">
    <property type="entry name" value="Ribosome-binding factor A, RbfA"/>
    <property type="match status" value="1"/>
</dbReference>
<dbReference type="GO" id="GO:0043024">
    <property type="term" value="F:ribosomal small subunit binding"/>
    <property type="evidence" value="ECO:0007669"/>
    <property type="project" value="TreeGrafter"/>
</dbReference>
<dbReference type="HOGENOM" id="CLU_089475_1_1_5"/>
<dbReference type="InterPro" id="IPR000238">
    <property type="entry name" value="RbfA"/>
</dbReference>
<dbReference type="Pfam" id="PF02033">
    <property type="entry name" value="RBFA"/>
    <property type="match status" value="1"/>
</dbReference>
<comment type="function">
    <text evidence="2">One of several proteins that assist in the late maturation steps of the functional core of the 30S ribosomal subunit. Associates with free 30S ribosomal subunits (but not with 30S subunits that are part of 70S ribosomes or polysomes). Required for efficient processing of 16S rRNA. May interact with the 5'-terminal helix region of 16S rRNA.</text>
</comment>
<reference evidence="3 4" key="1">
    <citation type="journal article" date="2006" name="J. Bacteriol.">
        <title>Comparative genomic analysis of three strains of Ehrlichia ruminantium reveals an active process of genome size plasticity.</title>
        <authorList>
            <person name="Frutos R."/>
            <person name="Viari A."/>
            <person name="Ferraz C."/>
            <person name="Morgat A."/>
            <person name="Eychenie S."/>
            <person name="Kandassami Y."/>
            <person name="Chantal I."/>
            <person name="Bensaid A."/>
            <person name="Coissac E."/>
            <person name="Vachiery N."/>
            <person name="Demaille J."/>
            <person name="Martinez D."/>
        </authorList>
    </citation>
    <scope>NUCLEOTIDE SEQUENCE [LARGE SCALE GENOMIC DNA]</scope>
    <source>
        <strain evidence="3 4">Welgevonden</strain>
    </source>
</reference>
<dbReference type="Gene3D" id="3.30.300.20">
    <property type="match status" value="1"/>
</dbReference>
<dbReference type="InterPro" id="IPR023799">
    <property type="entry name" value="RbfA_dom_sf"/>
</dbReference>
<dbReference type="eggNOG" id="COG0858">
    <property type="taxonomic scope" value="Bacteria"/>
</dbReference>
<dbReference type="PANTHER" id="PTHR33515:SF1">
    <property type="entry name" value="RIBOSOME-BINDING FACTOR A, CHLOROPLASTIC-RELATED"/>
    <property type="match status" value="1"/>
</dbReference>
<evidence type="ECO:0000256" key="1">
    <source>
        <dbReference type="ARBA" id="ARBA00022517"/>
    </source>
</evidence>
<dbReference type="NCBIfam" id="TIGR00082">
    <property type="entry name" value="rbfA"/>
    <property type="match status" value="1"/>
</dbReference>
<comment type="similarity">
    <text evidence="2">Belongs to the RbfA family.</text>
</comment>
<dbReference type="KEGG" id="eru:Erum4680"/>